<proteinExistence type="predicted"/>
<evidence type="ECO:0000313" key="2">
    <source>
        <dbReference type="EMBL" id="AAQ56386.1"/>
    </source>
</evidence>
<dbReference type="AlphaFoldDB" id="Q6UUI2"/>
<evidence type="ECO:0000256" key="1">
    <source>
        <dbReference type="SAM" id="MobiDB-lite"/>
    </source>
</evidence>
<accession>Q6UUI2</accession>
<organism evidence="2">
    <name type="scientific">Oryza sativa subsp. japonica</name>
    <name type="common">Rice</name>
    <dbReference type="NCBI Taxonomy" id="39947"/>
    <lineage>
        <taxon>Eukaryota</taxon>
        <taxon>Viridiplantae</taxon>
        <taxon>Streptophyta</taxon>
        <taxon>Embryophyta</taxon>
        <taxon>Tracheophyta</taxon>
        <taxon>Spermatophyta</taxon>
        <taxon>Magnoliopsida</taxon>
        <taxon>Liliopsida</taxon>
        <taxon>Poales</taxon>
        <taxon>Poaceae</taxon>
        <taxon>BOP clade</taxon>
        <taxon>Oryzoideae</taxon>
        <taxon>Oryzeae</taxon>
        <taxon>Oryzinae</taxon>
        <taxon>Oryza</taxon>
        <taxon>Oryza sativa</taxon>
    </lineage>
</organism>
<dbReference type="EMBL" id="AY360387">
    <property type="protein sequence ID" value="AAQ56386.1"/>
    <property type="molecule type" value="Genomic_DNA"/>
</dbReference>
<sequence length="495" mass="53496">MVRTGTMLREEQRSIAVGIPCEKVTRVWILGCQLRSTVGIGTRLREELRSKRSRIPGDEVGYKMAYGGWTSCGRDLRNGLHEVCVKVPVFAKGIVNRRAARWALVAVGGMPSRPRRSKGPAGSESETVTRGCQLGSESVLDFWCGRLFAARLEIVKRMETEGWSPIVYRSSTPTLSRGFCDRQHCGGQTGGSEAVRPAAATGAAGDFGGQTGHSTPVRPAASIRSDRQINLDLAAYNKNMLAQTATRPIAAQSSKARGVGGSNITKGEAHKLVPEVRILQGILLSVEELTKSRVFANPFLKRLHKALLLPLMVGWAITIAATFARALSATRGRGCHGGEEEEWTRTSPRATTQSTSQCRMLVGTWYPPPTRSSTIPSSSATARSLHCARLRHRHWPLRARGSTSSPPFPSPLQSRRQCVRLHRRRVTGGGAAATPVRAHAPPSWWMPRLAPWRRGTSSHVEERGRRGGCRGADVAAGANDGEAGGGGGKRGCRVA</sequence>
<name>Q6UUI2_ORYSJ</name>
<feature type="compositionally biased region" description="Low complexity" evidence="1">
    <location>
        <begin position="471"/>
        <end position="481"/>
    </location>
</feature>
<feature type="region of interest" description="Disordered" evidence="1">
    <location>
        <begin position="455"/>
        <end position="495"/>
    </location>
</feature>
<feature type="compositionally biased region" description="Polar residues" evidence="1">
    <location>
        <begin position="345"/>
        <end position="354"/>
    </location>
</feature>
<feature type="region of interest" description="Disordered" evidence="1">
    <location>
        <begin position="334"/>
        <end position="354"/>
    </location>
</feature>
<protein>
    <submittedName>
        <fullName evidence="2">Uncharacterized protein</fullName>
    </submittedName>
</protein>
<gene>
    <name evidence="2" type="ORF">OSJNBa0003M24.10</name>
</gene>
<reference evidence="2" key="1">
    <citation type="journal article" date="2004" name="Nat. Genet.">
        <title>Sequencing of a rice centromere uncovers active genes.</title>
        <authorList>
            <person name="Nagaki K."/>
            <person name="Cheng Z."/>
            <person name="Ouyang S."/>
            <person name="Talbert P.B."/>
            <person name="Kim M."/>
            <person name="Jones K.M."/>
            <person name="Henikoff S."/>
            <person name="Buell C.R."/>
            <person name="Jiang J."/>
        </authorList>
    </citation>
    <scope>NUCLEOTIDE SEQUENCE</scope>
</reference>